<keyword evidence="1" id="KW-1133">Transmembrane helix</keyword>
<evidence type="ECO:0000313" key="3">
    <source>
        <dbReference type="Proteomes" id="UP001372338"/>
    </source>
</evidence>
<protein>
    <submittedName>
        <fullName evidence="2">Uncharacterized protein</fullName>
    </submittedName>
</protein>
<sequence>MVDGGRPHGGASVERLEAPMGNMWLHRGHHIKIPATLMWPTLIKYYSSSVLTTMQHFKYNTYNTHSPSMLLALFLLSLLLLLLSLFEKP</sequence>
<name>A0AAN9FSY9_CROPI</name>
<keyword evidence="1" id="KW-0472">Membrane</keyword>
<comment type="caution">
    <text evidence="2">The sequence shown here is derived from an EMBL/GenBank/DDBJ whole genome shotgun (WGS) entry which is preliminary data.</text>
</comment>
<dbReference type="AlphaFoldDB" id="A0AAN9FSY9"/>
<dbReference type="Proteomes" id="UP001372338">
    <property type="component" value="Unassembled WGS sequence"/>
</dbReference>
<evidence type="ECO:0000256" key="1">
    <source>
        <dbReference type="SAM" id="Phobius"/>
    </source>
</evidence>
<accession>A0AAN9FSY9</accession>
<feature type="transmembrane region" description="Helical" evidence="1">
    <location>
        <begin position="68"/>
        <end position="86"/>
    </location>
</feature>
<reference evidence="2 3" key="1">
    <citation type="submission" date="2024-01" db="EMBL/GenBank/DDBJ databases">
        <title>The genomes of 5 underutilized Papilionoideae crops provide insights into root nodulation and disease resistanc.</title>
        <authorList>
            <person name="Yuan L."/>
        </authorList>
    </citation>
    <scope>NUCLEOTIDE SEQUENCE [LARGE SCALE GENOMIC DNA]</scope>
    <source>
        <strain evidence="2">ZHUSHIDOU_FW_LH</strain>
        <tissue evidence="2">Leaf</tissue>
    </source>
</reference>
<keyword evidence="1" id="KW-0812">Transmembrane</keyword>
<proteinExistence type="predicted"/>
<organism evidence="2 3">
    <name type="scientific">Crotalaria pallida</name>
    <name type="common">Smooth rattlebox</name>
    <name type="synonym">Crotalaria striata</name>
    <dbReference type="NCBI Taxonomy" id="3830"/>
    <lineage>
        <taxon>Eukaryota</taxon>
        <taxon>Viridiplantae</taxon>
        <taxon>Streptophyta</taxon>
        <taxon>Embryophyta</taxon>
        <taxon>Tracheophyta</taxon>
        <taxon>Spermatophyta</taxon>
        <taxon>Magnoliopsida</taxon>
        <taxon>eudicotyledons</taxon>
        <taxon>Gunneridae</taxon>
        <taxon>Pentapetalae</taxon>
        <taxon>rosids</taxon>
        <taxon>fabids</taxon>
        <taxon>Fabales</taxon>
        <taxon>Fabaceae</taxon>
        <taxon>Papilionoideae</taxon>
        <taxon>50 kb inversion clade</taxon>
        <taxon>genistoids sensu lato</taxon>
        <taxon>core genistoids</taxon>
        <taxon>Crotalarieae</taxon>
        <taxon>Crotalaria</taxon>
    </lineage>
</organism>
<gene>
    <name evidence="2" type="ORF">RIF29_10673</name>
</gene>
<dbReference type="EMBL" id="JAYWIO010000002">
    <property type="protein sequence ID" value="KAK7282119.1"/>
    <property type="molecule type" value="Genomic_DNA"/>
</dbReference>
<evidence type="ECO:0000313" key="2">
    <source>
        <dbReference type="EMBL" id="KAK7282119.1"/>
    </source>
</evidence>
<keyword evidence="3" id="KW-1185">Reference proteome</keyword>